<dbReference type="SUPFAM" id="SSF117281">
    <property type="entry name" value="Kelch motif"/>
    <property type="match status" value="1"/>
</dbReference>
<gene>
    <name evidence="1" type="ORF">SSLN_LOCUS10930</name>
</gene>
<organism evidence="3">
    <name type="scientific">Schistocephalus solidus</name>
    <name type="common">Tapeworm</name>
    <dbReference type="NCBI Taxonomy" id="70667"/>
    <lineage>
        <taxon>Eukaryota</taxon>
        <taxon>Metazoa</taxon>
        <taxon>Spiralia</taxon>
        <taxon>Lophotrochozoa</taxon>
        <taxon>Platyhelminthes</taxon>
        <taxon>Cestoda</taxon>
        <taxon>Eucestoda</taxon>
        <taxon>Diphyllobothriidea</taxon>
        <taxon>Diphyllobothriidae</taxon>
        <taxon>Schistocephalus</taxon>
    </lineage>
</organism>
<reference evidence="3" key="1">
    <citation type="submission" date="2016-06" db="UniProtKB">
        <authorList>
            <consortium name="WormBaseParasite"/>
        </authorList>
    </citation>
    <scope>IDENTIFICATION</scope>
</reference>
<name>A0A183T381_SCHSO</name>
<dbReference type="OrthoDB" id="6310210at2759"/>
<dbReference type="Gene3D" id="2.120.10.80">
    <property type="entry name" value="Kelch-type beta propeller"/>
    <property type="match status" value="1"/>
</dbReference>
<keyword evidence="2" id="KW-1185">Reference proteome</keyword>
<dbReference type="InterPro" id="IPR015915">
    <property type="entry name" value="Kelch-typ_b-propeller"/>
</dbReference>
<reference evidence="1 2" key="2">
    <citation type="submission" date="2018-11" db="EMBL/GenBank/DDBJ databases">
        <authorList>
            <consortium name="Pathogen Informatics"/>
        </authorList>
    </citation>
    <scope>NUCLEOTIDE SEQUENCE [LARGE SCALE GENOMIC DNA]</scope>
    <source>
        <strain evidence="1 2">NST_G2</strain>
    </source>
</reference>
<proteinExistence type="predicted"/>
<evidence type="ECO:0000313" key="3">
    <source>
        <dbReference type="WBParaSite" id="SSLN_0001135201-mRNA-1"/>
    </source>
</evidence>
<evidence type="ECO:0000313" key="2">
    <source>
        <dbReference type="Proteomes" id="UP000275846"/>
    </source>
</evidence>
<dbReference type="EMBL" id="UYSU01036180">
    <property type="protein sequence ID" value="VDL97315.1"/>
    <property type="molecule type" value="Genomic_DNA"/>
</dbReference>
<dbReference type="AlphaFoldDB" id="A0A183T381"/>
<evidence type="ECO:0000313" key="1">
    <source>
        <dbReference type="EMBL" id="VDL97315.1"/>
    </source>
</evidence>
<protein>
    <submittedName>
        <fullName evidence="3">Kelch repeat-containing protein</fullName>
    </submittedName>
</protein>
<sequence length="157" mass="17550">MHLKFVLYVCPFRTTKEHIFVIGGGTAQQIGSTHVDEFLVREGRWRERALLVSRCQQLAATVLKLEAAADQEGGEKALISIFGGSFIDGPMRRRLRSCELYDVSQDRKHKLRDLREKRNVLGFASLPGDNRVFLFGGNNGSSVHACVVFCEQTGRPG</sequence>
<dbReference type="Proteomes" id="UP000275846">
    <property type="component" value="Unassembled WGS sequence"/>
</dbReference>
<accession>A0A183T381</accession>
<dbReference type="WBParaSite" id="SSLN_0001135201-mRNA-1">
    <property type="protein sequence ID" value="SSLN_0001135201-mRNA-1"/>
    <property type="gene ID" value="SSLN_0001135201"/>
</dbReference>